<dbReference type="InterPro" id="IPR013154">
    <property type="entry name" value="ADH-like_N"/>
</dbReference>
<dbReference type="RefSeq" id="WP_067755119.1">
    <property type="nucleotide sequence ID" value="NZ_CP015772.1"/>
</dbReference>
<reference evidence="6 7" key="1">
    <citation type="submission" date="2016-05" db="EMBL/GenBank/DDBJ databases">
        <title>Niabella ginsenosidivorans BS26 whole genome sequencing.</title>
        <authorList>
            <person name="Im W.T."/>
            <person name="Siddiqi M.Z."/>
        </authorList>
    </citation>
    <scope>NUCLEOTIDE SEQUENCE [LARGE SCALE GENOMIC DNA]</scope>
    <source>
        <strain evidence="6 7">BS26</strain>
    </source>
</reference>
<sequence>MKTLFYPKHDLLEITDQQVPYMAKNEVLIKVAACGICGSELETFKSHSSRRVPPLIMGHEFSGVIVDVGESVADWKKGDRVVSNAIVPCGHCELCTSGKTNLCQNRQVFGMQRNGAFAEYVNVPAHCLIPLPEMVPFHAACLAEPLANGVHLVKLSKHIPVNNMLIIGAGPIGLMALQAFRSMRQVHVFVADLLEDRLSIAQKLGASGVINPSRQELVATLSEMSGGASIDLVVDAVGSAQTNQYGLKVLKPGGVLLMIGLHQNSKSLESYDLVLAEKQAVGSYAATQEDMRDAVSLIASGKVDMTSWINYYNLENGITAFYDMMEAKGSHIKSVLVMEPAKNHSDK</sequence>
<evidence type="ECO:0000313" key="7">
    <source>
        <dbReference type="Proteomes" id="UP000077667"/>
    </source>
</evidence>
<dbReference type="SUPFAM" id="SSF51735">
    <property type="entry name" value="NAD(P)-binding Rossmann-fold domains"/>
    <property type="match status" value="1"/>
</dbReference>
<dbReference type="InterPro" id="IPR036291">
    <property type="entry name" value="NAD(P)-bd_dom_sf"/>
</dbReference>
<dbReference type="PANTHER" id="PTHR43401:SF2">
    <property type="entry name" value="L-THREONINE 3-DEHYDROGENASE"/>
    <property type="match status" value="1"/>
</dbReference>
<protein>
    <recommendedName>
        <fullName evidence="5">Enoyl reductase (ER) domain-containing protein</fullName>
    </recommendedName>
</protein>
<dbReference type="Gene3D" id="3.40.50.720">
    <property type="entry name" value="NAD(P)-binding Rossmann-like Domain"/>
    <property type="match status" value="1"/>
</dbReference>
<dbReference type="KEGG" id="nia:A8C56_09735"/>
<gene>
    <name evidence="6" type="ORF">A8C56_09735</name>
</gene>
<name>A0A1A9I0S6_9BACT</name>
<dbReference type="GO" id="GO:0008270">
    <property type="term" value="F:zinc ion binding"/>
    <property type="evidence" value="ECO:0007669"/>
    <property type="project" value="InterPro"/>
</dbReference>
<keyword evidence="7" id="KW-1185">Reference proteome</keyword>
<feature type="domain" description="Enoyl reductase (ER)" evidence="5">
    <location>
        <begin position="8"/>
        <end position="336"/>
    </location>
</feature>
<organism evidence="6 7">
    <name type="scientific">Niabella ginsenosidivorans</name>
    <dbReference type="NCBI Taxonomy" id="1176587"/>
    <lineage>
        <taxon>Bacteria</taxon>
        <taxon>Pseudomonadati</taxon>
        <taxon>Bacteroidota</taxon>
        <taxon>Chitinophagia</taxon>
        <taxon>Chitinophagales</taxon>
        <taxon>Chitinophagaceae</taxon>
        <taxon>Niabella</taxon>
    </lineage>
</organism>
<keyword evidence="1 4" id="KW-0479">Metal-binding</keyword>
<evidence type="ECO:0000256" key="4">
    <source>
        <dbReference type="RuleBase" id="RU361277"/>
    </source>
</evidence>
<keyword evidence="2 4" id="KW-0862">Zinc</keyword>
<evidence type="ECO:0000256" key="1">
    <source>
        <dbReference type="ARBA" id="ARBA00022723"/>
    </source>
</evidence>
<dbReference type="PANTHER" id="PTHR43401">
    <property type="entry name" value="L-THREONINE 3-DEHYDROGENASE"/>
    <property type="match status" value="1"/>
</dbReference>
<comment type="similarity">
    <text evidence="4">Belongs to the zinc-containing alcohol dehydrogenase family.</text>
</comment>
<dbReference type="InterPro" id="IPR020843">
    <property type="entry name" value="ER"/>
</dbReference>
<dbReference type="GO" id="GO:0016616">
    <property type="term" value="F:oxidoreductase activity, acting on the CH-OH group of donors, NAD or NADP as acceptor"/>
    <property type="evidence" value="ECO:0007669"/>
    <property type="project" value="UniProtKB-ARBA"/>
</dbReference>
<evidence type="ECO:0000256" key="3">
    <source>
        <dbReference type="ARBA" id="ARBA00023002"/>
    </source>
</evidence>
<evidence type="ECO:0000259" key="5">
    <source>
        <dbReference type="SMART" id="SM00829"/>
    </source>
</evidence>
<keyword evidence="3" id="KW-0560">Oxidoreductase</keyword>
<dbReference type="InterPro" id="IPR011032">
    <property type="entry name" value="GroES-like_sf"/>
</dbReference>
<dbReference type="STRING" id="1176587.A8C56_09735"/>
<dbReference type="Proteomes" id="UP000077667">
    <property type="component" value="Chromosome"/>
</dbReference>
<dbReference type="Pfam" id="PF00107">
    <property type="entry name" value="ADH_zinc_N"/>
    <property type="match status" value="1"/>
</dbReference>
<dbReference type="Gene3D" id="3.90.180.10">
    <property type="entry name" value="Medium-chain alcohol dehydrogenases, catalytic domain"/>
    <property type="match status" value="1"/>
</dbReference>
<dbReference type="InterPro" id="IPR050129">
    <property type="entry name" value="Zn_alcohol_dh"/>
</dbReference>
<proteinExistence type="inferred from homology"/>
<dbReference type="InterPro" id="IPR002328">
    <property type="entry name" value="ADH_Zn_CS"/>
</dbReference>
<dbReference type="SMART" id="SM00829">
    <property type="entry name" value="PKS_ER"/>
    <property type="match status" value="1"/>
</dbReference>
<evidence type="ECO:0000256" key="2">
    <source>
        <dbReference type="ARBA" id="ARBA00022833"/>
    </source>
</evidence>
<dbReference type="EMBL" id="CP015772">
    <property type="protein sequence ID" value="ANH81226.1"/>
    <property type="molecule type" value="Genomic_DNA"/>
</dbReference>
<dbReference type="PROSITE" id="PS00059">
    <property type="entry name" value="ADH_ZINC"/>
    <property type="match status" value="1"/>
</dbReference>
<dbReference type="SUPFAM" id="SSF50129">
    <property type="entry name" value="GroES-like"/>
    <property type="match status" value="1"/>
</dbReference>
<dbReference type="Pfam" id="PF08240">
    <property type="entry name" value="ADH_N"/>
    <property type="match status" value="1"/>
</dbReference>
<evidence type="ECO:0000313" key="6">
    <source>
        <dbReference type="EMBL" id="ANH81226.1"/>
    </source>
</evidence>
<comment type="cofactor">
    <cofactor evidence="4">
        <name>Zn(2+)</name>
        <dbReference type="ChEBI" id="CHEBI:29105"/>
    </cofactor>
</comment>
<dbReference type="AlphaFoldDB" id="A0A1A9I0S6"/>
<dbReference type="InterPro" id="IPR013149">
    <property type="entry name" value="ADH-like_C"/>
</dbReference>
<accession>A0A1A9I0S6</accession>